<keyword evidence="1" id="KW-1133">Transmembrane helix</keyword>
<feature type="transmembrane region" description="Helical" evidence="1">
    <location>
        <begin position="57"/>
        <end position="77"/>
    </location>
</feature>
<feature type="transmembrane region" description="Helical" evidence="1">
    <location>
        <begin position="199"/>
        <end position="221"/>
    </location>
</feature>
<feature type="transmembrane region" description="Helical" evidence="1">
    <location>
        <begin position="140"/>
        <end position="159"/>
    </location>
</feature>
<feature type="transmembrane region" description="Helical" evidence="1">
    <location>
        <begin position="115"/>
        <end position="134"/>
    </location>
</feature>
<dbReference type="Proteomes" id="UP000824262">
    <property type="component" value="Unassembled WGS sequence"/>
</dbReference>
<accession>A0A9D0ZEF1</accession>
<proteinExistence type="predicted"/>
<evidence type="ECO:0000313" key="2">
    <source>
        <dbReference type="EMBL" id="HIQ77834.1"/>
    </source>
</evidence>
<comment type="caution">
    <text evidence="2">The sequence shown here is derived from an EMBL/GenBank/DDBJ whole genome shotgun (WGS) entry which is preliminary data.</text>
</comment>
<organism evidence="2 3">
    <name type="scientific">Candidatus Scatomorpha intestinavium</name>
    <dbReference type="NCBI Taxonomy" id="2840922"/>
    <lineage>
        <taxon>Bacteria</taxon>
        <taxon>Bacillati</taxon>
        <taxon>Bacillota</taxon>
        <taxon>Clostridia</taxon>
        <taxon>Eubacteriales</taxon>
        <taxon>Candidatus Scatomorpha</taxon>
    </lineage>
</organism>
<keyword evidence="1" id="KW-0812">Transmembrane</keyword>
<feature type="transmembrane region" description="Helical" evidence="1">
    <location>
        <begin position="166"/>
        <end position="187"/>
    </location>
</feature>
<dbReference type="InterPro" id="IPR046283">
    <property type="entry name" value="DUF6320"/>
</dbReference>
<protein>
    <submittedName>
        <fullName evidence="2">Zinc ribbon domain-containing protein</fullName>
    </submittedName>
</protein>
<feature type="transmembrane region" description="Helical" evidence="1">
    <location>
        <begin position="83"/>
        <end position="103"/>
    </location>
</feature>
<evidence type="ECO:0000313" key="3">
    <source>
        <dbReference type="Proteomes" id="UP000824262"/>
    </source>
</evidence>
<gene>
    <name evidence="2" type="ORF">IAB77_01080</name>
</gene>
<evidence type="ECO:0000256" key="1">
    <source>
        <dbReference type="SAM" id="Phobius"/>
    </source>
</evidence>
<keyword evidence="1" id="KW-0472">Membrane</keyword>
<reference evidence="2" key="1">
    <citation type="submission" date="2020-10" db="EMBL/GenBank/DDBJ databases">
        <authorList>
            <person name="Gilroy R."/>
        </authorList>
    </citation>
    <scope>NUCLEOTIDE SEQUENCE</scope>
    <source>
        <strain evidence="2">ChiBcolR7-354</strain>
    </source>
</reference>
<dbReference type="Pfam" id="PF19845">
    <property type="entry name" value="DUF6320"/>
    <property type="match status" value="1"/>
</dbReference>
<sequence>MSYCVNCGVELGAGAGKCPLCGTAVVNPACPPDSAAEPFFPTRREEVAPVSRREAGLLLSAMFASVTVCCAVLNLIFYRELWWSFFPGGAAVMLWVWFALPLLCRSLSPWYRLTLDTLAIAVYVLLIAFAVHGLSWYFRIALPIFLFVTAVCPTEIWLLRYRRPSILTSIILVLLTVGVLTAVVELVCDLYISGAWRPGWSLIVLISCAGLCIPLIVIRRVPSLREEARRRFHL</sequence>
<dbReference type="EMBL" id="DVGA01000016">
    <property type="protein sequence ID" value="HIQ77834.1"/>
    <property type="molecule type" value="Genomic_DNA"/>
</dbReference>
<reference evidence="2" key="2">
    <citation type="journal article" date="2021" name="PeerJ">
        <title>Extensive microbial diversity within the chicken gut microbiome revealed by metagenomics and culture.</title>
        <authorList>
            <person name="Gilroy R."/>
            <person name="Ravi A."/>
            <person name="Getino M."/>
            <person name="Pursley I."/>
            <person name="Horton D.L."/>
            <person name="Alikhan N.F."/>
            <person name="Baker D."/>
            <person name="Gharbi K."/>
            <person name="Hall N."/>
            <person name="Watson M."/>
            <person name="Adriaenssens E.M."/>
            <person name="Foster-Nyarko E."/>
            <person name="Jarju S."/>
            <person name="Secka A."/>
            <person name="Antonio M."/>
            <person name="Oren A."/>
            <person name="Chaudhuri R.R."/>
            <person name="La Ragione R."/>
            <person name="Hildebrand F."/>
            <person name="Pallen M.J."/>
        </authorList>
    </citation>
    <scope>NUCLEOTIDE SEQUENCE</scope>
    <source>
        <strain evidence="2">ChiBcolR7-354</strain>
    </source>
</reference>
<dbReference type="AlphaFoldDB" id="A0A9D0ZEF1"/>
<name>A0A9D0ZEF1_9FIRM</name>